<protein>
    <recommendedName>
        <fullName evidence="3 6">Flagellar basal body rod protein FlgB</fullName>
    </recommendedName>
</protein>
<dbReference type="InterPro" id="IPR006300">
    <property type="entry name" value="FlgB"/>
</dbReference>
<keyword evidence="10" id="KW-1185">Reference proteome</keyword>
<evidence type="ECO:0000256" key="3">
    <source>
        <dbReference type="ARBA" id="ARBA00014376"/>
    </source>
</evidence>
<dbReference type="EMBL" id="FPKU01000001">
    <property type="protein sequence ID" value="SFZ81447.1"/>
    <property type="molecule type" value="Genomic_DNA"/>
</dbReference>
<dbReference type="PIRSF" id="PIRSF002889">
    <property type="entry name" value="Rod_FlgB"/>
    <property type="match status" value="1"/>
</dbReference>
<evidence type="ECO:0000313" key="10">
    <source>
        <dbReference type="Proteomes" id="UP000183447"/>
    </source>
</evidence>
<comment type="function">
    <text evidence="5 6">Structural component of flagellum, the bacterial motility apparatus. Part of the rod structure of flagellar basal body.</text>
</comment>
<dbReference type="RefSeq" id="WP_072338819.1">
    <property type="nucleotide sequence ID" value="NZ_FPKU01000001.1"/>
</dbReference>
<dbReference type="GO" id="GO:0071973">
    <property type="term" value="P:bacterial-type flagellum-dependent cell motility"/>
    <property type="evidence" value="ECO:0007669"/>
    <property type="project" value="InterPro"/>
</dbReference>
<feature type="region of interest" description="Disordered" evidence="7">
    <location>
        <begin position="72"/>
        <end position="94"/>
    </location>
</feature>
<evidence type="ECO:0000256" key="1">
    <source>
        <dbReference type="ARBA" id="ARBA00004117"/>
    </source>
</evidence>
<evidence type="ECO:0000256" key="5">
    <source>
        <dbReference type="ARBA" id="ARBA00024934"/>
    </source>
</evidence>
<keyword evidence="9" id="KW-0282">Flagellum</keyword>
<dbReference type="Pfam" id="PF00460">
    <property type="entry name" value="Flg_bb_rod"/>
    <property type="match status" value="1"/>
</dbReference>
<sequence>MGLSAMPLFAALGEKMQWHQVRQGILAENVANAETPGYRARDIEQFSVSEASGRSSVQLTTTRAGHLAAVGSAGDGRWSTARDEGFEVTPNGNGVSLEDEMMKVTANQMDYQTAATLYTRSMRLIRTALGRQA</sequence>
<dbReference type="InterPro" id="IPR001444">
    <property type="entry name" value="Flag_bb_rod_N"/>
</dbReference>
<dbReference type="OrthoDB" id="9788334at2"/>
<evidence type="ECO:0000259" key="8">
    <source>
        <dbReference type="Pfam" id="PF00460"/>
    </source>
</evidence>
<gene>
    <name evidence="9" type="ORF">SAMN02983003_0505</name>
</gene>
<comment type="subcellular location">
    <subcellularLocation>
        <location evidence="1 6">Bacterial flagellum basal body</location>
    </subcellularLocation>
</comment>
<evidence type="ECO:0000256" key="6">
    <source>
        <dbReference type="PIRNR" id="PIRNR002889"/>
    </source>
</evidence>
<keyword evidence="9" id="KW-0966">Cell projection</keyword>
<keyword evidence="4 6" id="KW-0975">Bacterial flagellum</keyword>
<proteinExistence type="inferred from homology"/>
<comment type="subunit">
    <text evidence="6">The basal body constitutes a major portion of the flagellar organelle and consists of a number of rings mounted on a central rod.</text>
</comment>
<dbReference type="GO" id="GO:0030694">
    <property type="term" value="C:bacterial-type flagellum basal body, rod"/>
    <property type="evidence" value="ECO:0007669"/>
    <property type="project" value="InterPro"/>
</dbReference>
<organism evidence="9 10">
    <name type="scientific">Devosia enhydra</name>
    <dbReference type="NCBI Taxonomy" id="665118"/>
    <lineage>
        <taxon>Bacteria</taxon>
        <taxon>Pseudomonadati</taxon>
        <taxon>Pseudomonadota</taxon>
        <taxon>Alphaproteobacteria</taxon>
        <taxon>Hyphomicrobiales</taxon>
        <taxon>Devosiaceae</taxon>
        <taxon>Devosia</taxon>
    </lineage>
</organism>
<dbReference type="Proteomes" id="UP000183447">
    <property type="component" value="Unassembled WGS sequence"/>
</dbReference>
<feature type="domain" description="Flagellar basal body rod protein N-terminal" evidence="8">
    <location>
        <begin position="19"/>
        <end position="39"/>
    </location>
</feature>
<accession>A0A1K2HTR6</accession>
<dbReference type="NCBIfam" id="TIGR01396">
    <property type="entry name" value="FlgB"/>
    <property type="match status" value="1"/>
</dbReference>
<evidence type="ECO:0000256" key="4">
    <source>
        <dbReference type="ARBA" id="ARBA00023143"/>
    </source>
</evidence>
<keyword evidence="9" id="KW-0969">Cilium</keyword>
<dbReference type="AlphaFoldDB" id="A0A1K2HTR6"/>
<evidence type="ECO:0000313" key="9">
    <source>
        <dbReference type="EMBL" id="SFZ81447.1"/>
    </source>
</evidence>
<evidence type="ECO:0000256" key="2">
    <source>
        <dbReference type="ARBA" id="ARBA00009677"/>
    </source>
</evidence>
<name>A0A1K2HTR6_9HYPH</name>
<dbReference type="STRING" id="665118.SAMN02983003_0505"/>
<evidence type="ECO:0000256" key="7">
    <source>
        <dbReference type="SAM" id="MobiDB-lite"/>
    </source>
</evidence>
<comment type="similarity">
    <text evidence="2 6">Belongs to the flagella basal body rod proteins family.</text>
</comment>
<reference evidence="9 10" key="1">
    <citation type="submission" date="2016-11" db="EMBL/GenBank/DDBJ databases">
        <authorList>
            <person name="Jaros S."/>
            <person name="Januszkiewicz K."/>
            <person name="Wedrychowicz H."/>
        </authorList>
    </citation>
    <scope>NUCLEOTIDE SEQUENCE [LARGE SCALE GENOMIC DNA]</scope>
    <source>
        <strain evidence="9 10">ATCC 23634</strain>
    </source>
</reference>